<evidence type="ECO:0000256" key="3">
    <source>
        <dbReference type="SAM" id="Phobius"/>
    </source>
</evidence>
<feature type="transmembrane region" description="Helical" evidence="3">
    <location>
        <begin position="184"/>
        <end position="204"/>
    </location>
</feature>
<sequence>MDLTKKPNQIEPCAVICTRKYKIHSCPLDFTQYPYLPSGECIRNQENINQWDSFSTTTCCRNGLNALSQALALNANKTDSLFLDERQWQSCSGPFRRQQSVSIDSCGFYDLYYGSSECSSFNYSTFKREHHKQYKFLTGNCSDQFSTSFEKTCMSCTNAILEARDELLSQIDEADTKDMSLRGICGVLVVIVAAVEHIGNASWVSDFYRCLHALDIEQDSVAQALIAILVAAMALILVVVLIKYVTRKRVPKPLEGKNMSAWSGLYRFSKPEILNAIHFSNHKVCLGTGSAGRVYKAVLPSGQVVAIKHIYKSNTSDTFTREVEGLSRIRHPNLVCLFGCCNEDGEQYLVYEYCPNGNLAQHLLKRDTALTWEKRVKILRDCAIALKFLHNNPYGCIVHRDIKLTNILLTDSMEPKLSDFGLAKMLGMEESKVFTDVRGTLGYMDPEYMSNAKLTSASDVYSFGIVILQLLSGRKVIELDIDARDQLTRKAKDVIMGKRPLTDFEDPRLNGDLNIKDFKSILHIAVLCVARSSDGRPTIDLVFQEIDEAWKHTKLYMNTRNEKIHSSVTQQSKTSEVMFSV</sequence>
<dbReference type="PANTHER" id="PTHR47989">
    <property type="entry name" value="OS01G0750732 PROTEIN"/>
    <property type="match status" value="1"/>
</dbReference>
<keyword evidence="1" id="KW-0547">Nucleotide-binding</keyword>
<keyword evidence="5" id="KW-0418">Kinase</keyword>
<dbReference type="InterPro" id="IPR008271">
    <property type="entry name" value="Ser/Thr_kinase_AS"/>
</dbReference>
<evidence type="ECO:0000256" key="2">
    <source>
        <dbReference type="ARBA" id="ARBA00022840"/>
    </source>
</evidence>
<dbReference type="InParanoid" id="A0A200Q5G0"/>
<dbReference type="Pfam" id="PF19160">
    <property type="entry name" value="SPARK"/>
    <property type="match status" value="1"/>
</dbReference>
<gene>
    <name evidence="5" type="ORF">BVC80_261g22</name>
</gene>
<dbReference type="PROSITE" id="PS50011">
    <property type="entry name" value="PROTEIN_KINASE_DOM"/>
    <property type="match status" value="1"/>
</dbReference>
<keyword evidence="3" id="KW-0812">Transmembrane</keyword>
<keyword evidence="2" id="KW-0067">ATP-binding</keyword>
<protein>
    <submittedName>
        <fullName evidence="5">Protein kinase domain</fullName>
    </submittedName>
</protein>
<dbReference type="InterPro" id="IPR011009">
    <property type="entry name" value="Kinase-like_dom_sf"/>
</dbReference>
<dbReference type="Pfam" id="PF00069">
    <property type="entry name" value="Pkinase"/>
    <property type="match status" value="1"/>
</dbReference>
<feature type="domain" description="Protein kinase" evidence="4">
    <location>
        <begin position="280"/>
        <end position="555"/>
    </location>
</feature>
<keyword evidence="3" id="KW-0472">Membrane</keyword>
<dbReference type="PROSITE" id="PS00108">
    <property type="entry name" value="PROTEIN_KINASE_ST"/>
    <property type="match status" value="1"/>
</dbReference>
<dbReference type="Gene3D" id="3.30.200.20">
    <property type="entry name" value="Phosphorylase Kinase, domain 1"/>
    <property type="match status" value="1"/>
</dbReference>
<dbReference type="PANTHER" id="PTHR47989:SF4">
    <property type="entry name" value="PROTEIN KINASE DOMAIN-CONTAINING PROTEIN"/>
    <property type="match status" value="1"/>
</dbReference>
<keyword evidence="3" id="KW-1133">Transmembrane helix</keyword>
<keyword evidence="5" id="KW-0808">Transferase</keyword>
<evidence type="ECO:0000259" key="4">
    <source>
        <dbReference type="PROSITE" id="PS50011"/>
    </source>
</evidence>
<dbReference type="GO" id="GO:0004672">
    <property type="term" value="F:protein kinase activity"/>
    <property type="evidence" value="ECO:0007669"/>
    <property type="project" value="InterPro"/>
</dbReference>
<dbReference type="OMA" id="YEYCSAG"/>
<dbReference type="InterPro" id="IPR000719">
    <property type="entry name" value="Prot_kinase_dom"/>
</dbReference>
<accession>A0A200Q5G0</accession>
<dbReference type="InterPro" id="IPR043891">
    <property type="entry name" value="SPARK"/>
</dbReference>
<dbReference type="EMBL" id="MVGT01003030">
    <property type="protein sequence ID" value="OVA05701.1"/>
    <property type="molecule type" value="Genomic_DNA"/>
</dbReference>
<organism evidence="5 6">
    <name type="scientific">Macleaya cordata</name>
    <name type="common">Five-seeded plume-poppy</name>
    <name type="synonym">Bocconia cordata</name>
    <dbReference type="NCBI Taxonomy" id="56857"/>
    <lineage>
        <taxon>Eukaryota</taxon>
        <taxon>Viridiplantae</taxon>
        <taxon>Streptophyta</taxon>
        <taxon>Embryophyta</taxon>
        <taxon>Tracheophyta</taxon>
        <taxon>Spermatophyta</taxon>
        <taxon>Magnoliopsida</taxon>
        <taxon>Ranunculales</taxon>
        <taxon>Papaveraceae</taxon>
        <taxon>Papaveroideae</taxon>
        <taxon>Macleaya</taxon>
    </lineage>
</organism>
<dbReference type="Proteomes" id="UP000195402">
    <property type="component" value="Unassembled WGS sequence"/>
</dbReference>
<keyword evidence="6" id="KW-1185">Reference proteome</keyword>
<dbReference type="Gene3D" id="1.10.510.10">
    <property type="entry name" value="Transferase(Phosphotransferase) domain 1"/>
    <property type="match status" value="1"/>
</dbReference>
<dbReference type="FunFam" id="1.10.510.10:FF:000530">
    <property type="entry name" value="probable receptor-like protein kinase At5g59700"/>
    <property type="match status" value="1"/>
</dbReference>
<dbReference type="GO" id="GO:0005524">
    <property type="term" value="F:ATP binding"/>
    <property type="evidence" value="ECO:0007669"/>
    <property type="project" value="UniProtKB-KW"/>
</dbReference>
<evidence type="ECO:0000313" key="6">
    <source>
        <dbReference type="Proteomes" id="UP000195402"/>
    </source>
</evidence>
<feature type="transmembrane region" description="Helical" evidence="3">
    <location>
        <begin position="224"/>
        <end position="245"/>
    </location>
</feature>
<dbReference type="SMART" id="SM00220">
    <property type="entry name" value="S_TKc"/>
    <property type="match status" value="1"/>
</dbReference>
<dbReference type="OrthoDB" id="4062651at2759"/>
<dbReference type="AlphaFoldDB" id="A0A200Q5G0"/>
<comment type="caution">
    <text evidence="5">The sequence shown here is derived from an EMBL/GenBank/DDBJ whole genome shotgun (WGS) entry which is preliminary data.</text>
</comment>
<dbReference type="SUPFAM" id="SSF56112">
    <property type="entry name" value="Protein kinase-like (PK-like)"/>
    <property type="match status" value="1"/>
</dbReference>
<dbReference type="STRING" id="56857.A0A200Q5G0"/>
<proteinExistence type="predicted"/>
<name>A0A200Q5G0_MACCD</name>
<reference evidence="5 6" key="1">
    <citation type="journal article" date="2017" name="Mol. Plant">
        <title>The Genome of Medicinal Plant Macleaya cordata Provides New Insights into Benzylisoquinoline Alkaloids Metabolism.</title>
        <authorList>
            <person name="Liu X."/>
            <person name="Liu Y."/>
            <person name="Huang P."/>
            <person name="Ma Y."/>
            <person name="Qing Z."/>
            <person name="Tang Q."/>
            <person name="Cao H."/>
            <person name="Cheng P."/>
            <person name="Zheng Y."/>
            <person name="Yuan Z."/>
            <person name="Zhou Y."/>
            <person name="Liu J."/>
            <person name="Tang Z."/>
            <person name="Zhuo Y."/>
            <person name="Zhang Y."/>
            <person name="Yu L."/>
            <person name="Huang J."/>
            <person name="Yang P."/>
            <person name="Peng Q."/>
            <person name="Zhang J."/>
            <person name="Jiang W."/>
            <person name="Zhang Z."/>
            <person name="Lin K."/>
            <person name="Ro D.K."/>
            <person name="Chen X."/>
            <person name="Xiong X."/>
            <person name="Shang Y."/>
            <person name="Huang S."/>
            <person name="Zeng J."/>
        </authorList>
    </citation>
    <scope>NUCLEOTIDE SEQUENCE [LARGE SCALE GENOMIC DNA]</scope>
    <source>
        <strain evidence="6">cv. BLH2017</strain>
        <tissue evidence="5">Root</tissue>
    </source>
</reference>
<evidence type="ECO:0000256" key="1">
    <source>
        <dbReference type="ARBA" id="ARBA00022741"/>
    </source>
</evidence>
<evidence type="ECO:0000313" key="5">
    <source>
        <dbReference type="EMBL" id="OVA05701.1"/>
    </source>
</evidence>